<name>A0A1J1HMD3_9DIPT</name>
<feature type="region of interest" description="Disordered" evidence="1">
    <location>
        <begin position="1004"/>
        <end position="1026"/>
    </location>
</feature>
<evidence type="ECO:0000259" key="2">
    <source>
        <dbReference type="Pfam" id="PF15045"/>
    </source>
</evidence>
<dbReference type="STRING" id="568069.A0A1J1HMD3"/>
<feature type="region of interest" description="Disordered" evidence="1">
    <location>
        <begin position="66"/>
        <end position="103"/>
    </location>
</feature>
<evidence type="ECO:0000313" key="3">
    <source>
        <dbReference type="EMBL" id="CRK89099.1"/>
    </source>
</evidence>
<feature type="compositionally biased region" description="Polar residues" evidence="1">
    <location>
        <begin position="72"/>
        <end position="96"/>
    </location>
</feature>
<reference evidence="3 4" key="1">
    <citation type="submission" date="2015-04" db="EMBL/GenBank/DDBJ databases">
        <authorList>
            <person name="Syromyatnikov M.Y."/>
            <person name="Popov V.N."/>
        </authorList>
    </citation>
    <scope>NUCLEOTIDE SEQUENCE [LARGE SCALE GENOMIC DNA]</scope>
</reference>
<protein>
    <submittedName>
        <fullName evidence="3">CLUMA_CG002610, isoform A</fullName>
    </submittedName>
</protein>
<evidence type="ECO:0000256" key="1">
    <source>
        <dbReference type="SAM" id="MobiDB-lite"/>
    </source>
</evidence>
<dbReference type="InterPro" id="IPR029205">
    <property type="entry name" value="Clathrin-bd"/>
</dbReference>
<dbReference type="PANTHER" id="PTHR16156">
    <property type="entry name" value="AFTIPHILIN A-RELATED"/>
    <property type="match status" value="1"/>
</dbReference>
<gene>
    <name evidence="3" type="primary">putative Aftiphilin</name>
    <name evidence="3" type="ORF">CLUMA_CG002610</name>
</gene>
<feature type="domain" description="Aftiphilin clathrin-binding box" evidence="2">
    <location>
        <begin position="408"/>
        <end position="474"/>
    </location>
</feature>
<dbReference type="GO" id="GO:0030121">
    <property type="term" value="C:AP-1 adaptor complex"/>
    <property type="evidence" value="ECO:0007669"/>
    <property type="project" value="TreeGrafter"/>
</dbReference>
<feature type="compositionally biased region" description="Pro residues" evidence="1">
    <location>
        <begin position="1"/>
        <end position="17"/>
    </location>
</feature>
<dbReference type="GO" id="GO:0030276">
    <property type="term" value="F:clathrin binding"/>
    <property type="evidence" value="ECO:0007669"/>
    <property type="project" value="InterPro"/>
</dbReference>
<feature type="compositionally biased region" description="Polar residues" evidence="1">
    <location>
        <begin position="588"/>
        <end position="612"/>
    </location>
</feature>
<accession>A0A1J1HMD3</accession>
<dbReference type="InterPro" id="IPR046359">
    <property type="entry name" value="Aftin-like"/>
</dbReference>
<dbReference type="Pfam" id="PF15045">
    <property type="entry name" value="Clathrin_bdg"/>
    <property type="match status" value="1"/>
</dbReference>
<dbReference type="EMBL" id="CVRI01000010">
    <property type="protein sequence ID" value="CRK89099.1"/>
    <property type="molecule type" value="Genomic_DNA"/>
</dbReference>
<dbReference type="AlphaFoldDB" id="A0A1J1HMD3"/>
<dbReference type="Proteomes" id="UP000183832">
    <property type="component" value="Unassembled WGS sequence"/>
</dbReference>
<evidence type="ECO:0000313" key="4">
    <source>
        <dbReference type="Proteomes" id="UP000183832"/>
    </source>
</evidence>
<sequence>MSFFHEPPPLDCDVPPPLDDKLRDNDFDLEDEEIIEDNRNLELPELPSDYNVFSSVGISYIHEPPDLPDLISPNQQSPSDSKIINQNNTNELSNSDVAKEKESFKPDVDVLQNTEKEIIDDDKKLNDEYLNPVVEKSMEVPPIISENFESNSDVSASVANIPIPNETKIEECSQNKGDLGENKQSKLTVNVIDDEFHDFVEAPPQSEHEVESVENFKAFTESQEIETEFDDFTSFTKNEEIAEPIPELNLDDDDDDDDFNDFESAIPVNRQIEQTQCFTTLNEKDEKPEEEVAFEADFSAFNAFSDKIDDVQGIKSENDSKISQLKHDGEDDDDDFGDFSDFTQAAISSSELEAHQPVSVVKPTNICGLLDMMFPFASYTQNETSEVLKNDSSNEQKLLKNDKYVTKFNDFDSTLALGHHYSNSKTSQSLVKALGIDTRNMLLGAQWASLSASSHMPRFAANLSFNPIEPIKPSTAQASSISVSIEPKSTPQPGKITAETVPEVEFDWNSSGLVNPLDAHKPNYLLDLEQLRVAMANSDKINSSSSLNHAPSSLVDPTNKLTDIDDVLRQFDSLNICQTTSASVVTNHSTIKRNSSQPKPQQSNESIINEQQSSSTHSVENESSIYGMDQEVTQVLETEAKVNAGHKSELNDVSSYQWSDFGGASATTTNNIVRTIKLPETHIFTPVKGTSPIAREVKSREASPDLDDSYYNKGSIVVKEYHDVEYSLKPSLKSESDDFDDFQSAQPNAIVSKPEPILLPMNILEPKKVVDNQTMEIKWPEPGNITQNVELDFLESSSAPPIQEASKSIIRTSPIQQQQNGNDDDDDDFNDFQAAPVKPQIEKNLSNDPITLSPARLVSQQQQSNQKAMWISSLDDVEISRIEAAFPKCKTEKKTISSHADADDDDWSEFVSVTQPNPSHPPATEQNHAKVKTNGDADDCNNNNYGYVNDKISKPSMTITNNFSYGFNQPEQFHNSSSSHHQQTTKPNAISTILPELDFAMPKHFNLSRGNNSGGAGSRSMDSGKK</sequence>
<feature type="compositionally biased region" description="Low complexity" evidence="1">
    <location>
        <begin position="613"/>
        <end position="622"/>
    </location>
</feature>
<feature type="region of interest" description="Disordered" evidence="1">
    <location>
        <begin position="588"/>
        <end position="622"/>
    </location>
</feature>
<feature type="region of interest" description="Disordered" evidence="1">
    <location>
        <begin position="811"/>
        <end position="832"/>
    </location>
</feature>
<feature type="region of interest" description="Disordered" evidence="1">
    <location>
        <begin position="912"/>
        <end position="942"/>
    </location>
</feature>
<dbReference type="GO" id="GO:0032588">
    <property type="term" value="C:trans-Golgi network membrane"/>
    <property type="evidence" value="ECO:0007669"/>
    <property type="project" value="InterPro"/>
</dbReference>
<dbReference type="OrthoDB" id="7790756at2759"/>
<proteinExistence type="predicted"/>
<keyword evidence="4" id="KW-1185">Reference proteome</keyword>
<dbReference type="PANTHER" id="PTHR16156:SF10">
    <property type="entry name" value="AFTIPHILIN-RELATED"/>
    <property type="match status" value="1"/>
</dbReference>
<feature type="region of interest" description="Disordered" evidence="1">
    <location>
        <begin position="1"/>
        <end position="24"/>
    </location>
</feature>
<organism evidence="3 4">
    <name type="scientific">Clunio marinus</name>
    <dbReference type="NCBI Taxonomy" id="568069"/>
    <lineage>
        <taxon>Eukaryota</taxon>
        <taxon>Metazoa</taxon>
        <taxon>Ecdysozoa</taxon>
        <taxon>Arthropoda</taxon>
        <taxon>Hexapoda</taxon>
        <taxon>Insecta</taxon>
        <taxon>Pterygota</taxon>
        <taxon>Neoptera</taxon>
        <taxon>Endopterygota</taxon>
        <taxon>Diptera</taxon>
        <taxon>Nematocera</taxon>
        <taxon>Chironomoidea</taxon>
        <taxon>Chironomidae</taxon>
        <taxon>Clunio</taxon>
    </lineage>
</organism>